<name>A0A1I4S096_9PSEU</name>
<dbReference type="STRING" id="455193.SAMN05421805_101766"/>
<evidence type="ECO:0000313" key="1">
    <source>
        <dbReference type="EMBL" id="RKT89210.1"/>
    </source>
</evidence>
<sequence>MGDNYGIQIGGSGSLRAESVAAGQGAQAISAGGSEEVREQVRVLLAALRAARDEGGLDSDDVVADAELLDAEINDDSPDKSKALGLLNRLSSAVAQFGDLATAVRNTRDAVDSLLA</sequence>
<accession>A0A1I4S096</accession>
<keyword evidence="4" id="KW-1185">Reference proteome</keyword>
<evidence type="ECO:0000313" key="3">
    <source>
        <dbReference type="Proteomes" id="UP000199398"/>
    </source>
</evidence>
<evidence type="ECO:0000313" key="2">
    <source>
        <dbReference type="EMBL" id="SFM57633.1"/>
    </source>
</evidence>
<dbReference type="Proteomes" id="UP000270697">
    <property type="component" value="Unassembled WGS sequence"/>
</dbReference>
<gene>
    <name evidence="1" type="ORF">ATL45_7664</name>
    <name evidence="2" type="ORF">SAMN05421805_101766</name>
</gene>
<protein>
    <submittedName>
        <fullName evidence="2">Uncharacterized protein</fullName>
    </submittedName>
</protein>
<dbReference type="Proteomes" id="UP000199398">
    <property type="component" value="Unassembled WGS sequence"/>
</dbReference>
<dbReference type="AlphaFoldDB" id="A0A1I4S096"/>
<dbReference type="RefSeq" id="WP_093146226.1">
    <property type="nucleotide sequence ID" value="NZ_FOUP01000001.1"/>
</dbReference>
<dbReference type="EMBL" id="RBXX01000002">
    <property type="protein sequence ID" value="RKT89210.1"/>
    <property type="molecule type" value="Genomic_DNA"/>
</dbReference>
<dbReference type="EMBL" id="FOUP01000001">
    <property type="protein sequence ID" value="SFM57633.1"/>
    <property type="molecule type" value="Genomic_DNA"/>
</dbReference>
<reference evidence="1 4" key="2">
    <citation type="submission" date="2018-10" db="EMBL/GenBank/DDBJ databases">
        <title>Sequencing the genomes of 1000 actinobacteria strains.</title>
        <authorList>
            <person name="Klenk H.-P."/>
        </authorList>
    </citation>
    <scope>NUCLEOTIDE SEQUENCE [LARGE SCALE GENOMIC DNA]</scope>
    <source>
        <strain evidence="1 4">DSM 45119</strain>
    </source>
</reference>
<evidence type="ECO:0000313" key="4">
    <source>
        <dbReference type="Proteomes" id="UP000270697"/>
    </source>
</evidence>
<organism evidence="2 3">
    <name type="scientific">Saccharopolyspora antimicrobica</name>
    <dbReference type="NCBI Taxonomy" id="455193"/>
    <lineage>
        <taxon>Bacteria</taxon>
        <taxon>Bacillati</taxon>
        <taxon>Actinomycetota</taxon>
        <taxon>Actinomycetes</taxon>
        <taxon>Pseudonocardiales</taxon>
        <taxon>Pseudonocardiaceae</taxon>
        <taxon>Saccharopolyspora</taxon>
    </lineage>
</organism>
<reference evidence="2 3" key="1">
    <citation type="submission" date="2016-10" db="EMBL/GenBank/DDBJ databases">
        <authorList>
            <person name="de Groot N.N."/>
        </authorList>
    </citation>
    <scope>NUCLEOTIDE SEQUENCE [LARGE SCALE GENOMIC DNA]</scope>
    <source>
        <strain evidence="2 3">CPCC 201259</strain>
    </source>
</reference>
<proteinExistence type="predicted"/>